<name>A0A7G9R7H8_9ACTN</name>
<feature type="transmembrane region" description="Helical" evidence="1">
    <location>
        <begin position="6"/>
        <end position="39"/>
    </location>
</feature>
<keyword evidence="3" id="KW-1185">Reference proteome</keyword>
<dbReference type="Proteomes" id="UP000515947">
    <property type="component" value="Chromosome"/>
</dbReference>
<dbReference type="KEGG" id="nmes:H9L09_13305"/>
<evidence type="ECO:0008006" key="4">
    <source>
        <dbReference type="Google" id="ProtNLM"/>
    </source>
</evidence>
<sequence length="61" mass="6177">MHPTVIGLFCGLLLGLAWTTGGFGGLVITAALGIIGFVVGKVTAGEVDLNQYLGGSNRSSR</sequence>
<dbReference type="AlphaFoldDB" id="A0A7G9R7H8"/>
<keyword evidence="1" id="KW-0472">Membrane</keyword>
<accession>A0A7G9R7H8</accession>
<evidence type="ECO:0000256" key="1">
    <source>
        <dbReference type="SAM" id="Phobius"/>
    </source>
</evidence>
<keyword evidence="1" id="KW-1133">Transmembrane helix</keyword>
<protein>
    <recommendedName>
        <fullName evidence="4">DUF2273 domain-containing protein</fullName>
    </recommendedName>
</protein>
<organism evidence="2 3">
    <name type="scientific">Nocardioides mesophilus</name>
    <dbReference type="NCBI Taxonomy" id="433659"/>
    <lineage>
        <taxon>Bacteria</taxon>
        <taxon>Bacillati</taxon>
        <taxon>Actinomycetota</taxon>
        <taxon>Actinomycetes</taxon>
        <taxon>Propionibacteriales</taxon>
        <taxon>Nocardioidaceae</taxon>
        <taxon>Nocardioides</taxon>
    </lineage>
</organism>
<evidence type="ECO:0000313" key="2">
    <source>
        <dbReference type="EMBL" id="QNN51553.1"/>
    </source>
</evidence>
<evidence type="ECO:0000313" key="3">
    <source>
        <dbReference type="Proteomes" id="UP000515947"/>
    </source>
</evidence>
<dbReference type="RefSeq" id="WP_187577389.1">
    <property type="nucleotide sequence ID" value="NZ_CP060713.1"/>
</dbReference>
<dbReference type="EMBL" id="CP060713">
    <property type="protein sequence ID" value="QNN51553.1"/>
    <property type="molecule type" value="Genomic_DNA"/>
</dbReference>
<gene>
    <name evidence="2" type="ORF">H9L09_13305</name>
</gene>
<reference evidence="2 3" key="1">
    <citation type="submission" date="2020-08" db="EMBL/GenBank/DDBJ databases">
        <title>Genome sequence of Nocardioides mesophilus KACC 16243T.</title>
        <authorList>
            <person name="Hyun D.-W."/>
            <person name="Bae J.-W."/>
        </authorList>
    </citation>
    <scope>NUCLEOTIDE SEQUENCE [LARGE SCALE GENOMIC DNA]</scope>
    <source>
        <strain evidence="2 3">KACC 16243</strain>
    </source>
</reference>
<keyword evidence="1" id="KW-0812">Transmembrane</keyword>
<proteinExistence type="predicted"/>